<dbReference type="PANTHER" id="PTHR45900">
    <property type="entry name" value="RECA"/>
    <property type="match status" value="1"/>
</dbReference>
<dbReference type="Gene3D" id="3.40.50.300">
    <property type="entry name" value="P-loop containing nucleotide triphosphate hydrolases"/>
    <property type="match status" value="1"/>
</dbReference>
<dbReference type="PANTHER" id="PTHR45900:SF1">
    <property type="entry name" value="MITOCHONDRIAL DNA REPAIR PROTEIN RECA HOMOLOG-RELATED"/>
    <property type="match status" value="1"/>
</dbReference>
<keyword evidence="4" id="KW-0238">DNA-binding</keyword>
<feature type="domain" description="RecA family profile 2" evidence="6">
    <location>
        <begin position="1"/>
        <end position="49"/>
    </location>
</feature>
<dbReference type="InterPro" id="IPR023400">
    <property type="entry name" value="RecA_C_sf"/>
</dbReference>
<evidence type="ECO:0000259" key="6">
    <source>
        <dbReference type="PROSITE" id="PS50163"/>
    </source>
</evidence>
<dbReference type="GO" id="GO:0005829">
    <property type="term" value="C:cytosol"/>
    <property type="evidence" value="ECO:0007669"/>
    <property type="project" value="TreeGrafter"/>
</dbReference>
<dbReference type="GO" id="GO:0005524">
    <property type="term" value="F:ATP binding"/>
    <property type="evidence" value="ECO:0007669"/>
    <property type="project" value="UniProtKB-KW"/>
</dbReference>
<evidence type="ECO:0000313" key="7">
    <source>
        <dbReference type="EMBL" id="MPM25229.1"/>
    </source>
</evidence>
<sequence length="133" mass="14836">MRRIEALKNGTELIGNRTRAKVVKNKMAPPFREAEFDIMYGEGISRSGELIDLGIKLDLVQKSGSWFSMGETRIGQGRDTAKNYLRDNPEVMEKLEADIRANFDKLLTGQSRVAAKAAGRAVDVDADDFNDEN</sequence>
<dbReference type="Pfam" id="PF00154">
    <property type="entry name" value="RecA_N"/>
    <property type="match status" value="1"/>
</dbReference>
<accession>A0A644YA87</accession>
<dbReference type="SUPFAM" id="SSF54752">
    <property type="entry name" value="RecA protein, C-terminal domain"/>
    <property type="match status" value="1"/>
</dbReference>
<evidence type="ECO:0000256" key="2">
    <source>
        <dbReference type="ARBA" id="ARBA00022741"/>
    </source>
</evidence>
<dbReference type="Gene3D" id="3.30.250.10">
    <property type="entry name" value="RecA protein, C-terminal domain"/>
    <property type="match status" value="1"/>
</dbReference>
<keyword evidence="3" id="KW-0067">ATP-binding</keyword>
<dbReference type="InterPro" id="IPR020587">
    <property type="entry name" value="RecA_monomer-monomer_interface"/>
</dbReference>
<dbReference type="Pfam" id="PF21096">
    <property type="entry name" value="RecA_C"/>
    <property type="match status" value="1"/>
</dbReference>
<dbReference type="PROSITE" id="PS50163">
    <property type="entry name" value="RECA_3"/>
    <property type="match status" value="1"/>
</dbReference>
<dbReference type="GO" id="GO:0006281">
    <property type="term" value="P:DNA repair"/>
    <property type="evidence" value="ECO:0007669"/>
    <property type="project" value="InterPro"/>
</dbReference>
<dbReference type="InterPro" id="IPR027417">
    <property type="entry name" value="P-loop_NTPase"/>
</dbReference>
<keyword evidence="2" id="KW-0547">Nucleotide-binding</keyword>
<proteinExistence type="inferred from homology"/>
<dbReference type="AlphaFoldDB" id="A0A644YA87"/>
<name>A0A644YA87_9ZZZZ</name>
<evidence type="ECO:0000256" key="3">
    <source>
        <dbReference type="ARBA" id="ARBA00022840"/>
    </source>
</evidence>
<reference evidence="7" key="1">
    <citation type="submission" date="2019-08" db="EMBL/GenBank/DDBJ databases">
        <authorList>
            <person name="Kucharzyk K."/>
            <person name="Murdoch R.W."/>
            <person name="Higgins S."/>
            <person name="Loffler F."/>
        </authorList>
    </citation>
    <scope>NUCLEOTIDE SEQUENCE</scope>
</reference>
<evidence type="ECO:0000256" key="1">
    <source>
        <dbReference type="ARBA" id="ARBA00009391"/>
    </source>
</evidence>
<evidence type="ECO:0000256" key="4">
    <source>
        <dbReference type="ARBA" id="ARBA00023125"/>
    </source>
</evidence>
<dbReference type="InterPro" id="IPR049261">
    <property type="entry name" value="RecA-like_C"/>
</dbReference>
<dbReference type="GO" id="GO:0003697">
    <property type="term" value="F:single-stranded DNA binding"/>
    <property type="evidence" value="ECO:0007669"/>
    <property type="project" value="InterPro"/>
</dbReference>
<gene>
    <name evidence="7" type="primary">recA_29</name>
    <name evidence="7" type="ORF">SDC9_71719</name>
</gene>
<dbReference type="GO" id="GO:0006310">
    <property type="term" value="P:DNA recombination"/>
    <property type="evidence" value="ECO:0007669"/>
    <property type="project" value="UniProtKB-KW"/>
</dbReference>
<protein>
    <submittedName>
        <fullName evidence="7">Protein RecA</fullName>
    </submittedName>
</protein>
<dbReference type="GO" id="GO:0008094">
    <property type="term" value="F:ATP-dependent activity, acting on DNA"/>
    <property type="evidence" value="ECO:0007669"/>
    <property type="project" value="InterPro"/>
</dbReference>
<comment type="similarity">
    <text evidence="1">Belongs to the RecA family.</text>
</comment>
<dbReference type="EMBL" id="VSSQ01004445">
    <property type="protein sequence ID" value="MPM25229.1"/>
    <property type="molecule type" value="Genomic_DNA"/>
</dbReference>
<dbReference type="InterPro" id="IPR049428">
    <property type="entry name" value="RecA-like_N"/>
</dbReference>
<organism evidence="7">
    <name type="scientific">bioreactor metagenome</name>
    <dbReference type="NCBI Taxonomy" id="1076179"/>
    <lineage>
        <taxon>unclassified sequences</taxon>
        <taxon>metagenomes</taxon>
        <taxon>ecological metagenomes</taxon>
    </lineage>
</organism>
<dbReference type="InterPro" id="IPR013765">
    <property type="entry name" value="DNA_recomb/repair_RecA"/>
</dbReference>
<evidence type="ECO:0000256" key="5">
    <source>
        <dbReference type="ARBA" id="ARBA00023172"/>
    </source>
</evidence>
<dbReference type="PRINTS" id="PR00142">
    <property type="entry name" value="RECA"/>
</dbReference>
<keyword evidence="5" id="KW-0233">DNA recombination</keyword>
<comment type="caution">
    <text evidence="7">The sequence shown here is derived from an EMBL/GenBank/DDBJ whole genome shotgun (WGS) entry which is preliminary data.</text>
</comment>